<evidence type="ECO:0000259" key="6">
    <source>
        <dbReference type="PROSITE" id="PS50932"/>
    </source>
</evidence>
<name>A0ABV5YFQ0_9ACTN</name>
<gene>
    <name evidence="7" type="ORF">ACFFNX_16945</name>
</gene>
<keyword evidence="1" id="KW-0678">Repressor</keyword>
<dbReference type="PANTHER" id="PTHR30146:SF148">
    <property type="entry name" value="HTH-TYPE TRANSCRIPTIONAL REPRESSOR PURR-RELATED"/>
    <property type="match status" value="1"/>
</dbReference>
<dbReference type="PROSITE" id="PS50932">
    <property type="entry name" value="HTH_LACI_2"/>
    <property type="match status" value="1"/>
</dbReference>
<evidence type="ECO:0000313" key="7">
    <source>
        <dbReference type="EMBL" id="MFB9833876.1"/>
    </source>
</evidence>
<dbReference type="CDD" id="cd06267">
    <property type="entry name" value="PBP1_LacI_sugar_binding-like"/>
    <property type="match status" value="1"/>
</dbReference>
<sequence length="348" mass="38147">MATIHDVAARAGVSPATVSRFLRGQRVRSPEAIQAAVDELGYWPSAAAQSLKSGRTRTIGAVVPDITNPYFAAVVKGMESVARRQRYRILLANSEESSEQEDEVIADMVRQVDGVILAPATEQDQTPMHVRDADVPMVFLDRDLADGEQFDAVLVDNYDGARQAAAHLLGLGHRRIAAISGNQDTTPGRCRRDGFVETLAAAGIDIRPDHDLIGDFREASGYQLTMVLLSLPEPPTAIFTANNLMTLGALKALHDMRVDIPAQISLIGFDDLDTGPLLRPPLTVIDRPMVEQGVLAMRLLLRRFDEQYADDIPRRIVLDTKLVERASTAPPQEETELPGRRTGRTRSL</sequence>
<keyword evidence="8" id="KW-1185">Reference proteome</keyword>
<dbReference type="InterPro" id="IPR000843">
    <property type="entry name" value="HTH_LacI"/>
</dbReference>
<dbReference type="Gene3D" id="3.40.50.2300">
    <property type="match status" value="2"/>
</dbReference>
<organism evidence="7 8">
    <name type="scientific">Actinoallomurus acaciae</name>
    <dbReference type="NCBI Taxonomy" id="502577"/>
    <lineage>
        <taxon>Bacteria</taxon>
        <taxon>Bacillati</taxon>
        <taxon>Actinomycetota</taxon>
        <taxon>Actinomycetes</taxon>
        <taxon>Streptosporangiales</taxon>
        <taxon>Thermomonosporaceae</taxon>
        <taxon>Actinoallomurus</taxon>
    </lineage>
</organism>
<dbReference type="InterPro" id="IPR046335">
    <property type="entry name" value="LacI/GalR-like_sensor"/>
</dbReference>
<dbReference type="Proteomes" id="UP001589627">
    <property type="component" value="Unassembled WGS sequence"/>
</dbReference>
<feature type="domain" description="HTH lacI-type" evidence="6">
    <location>
        <begin position="2"/>
        <end position="53"/>
    </location>
</feature>
<dbReference type="InterPro" id="IPR010982">
    <property type="entry name" value="Lambda_DNA-bd_dom_sf"/>
</dbReference>
<evidence type="ECO:0000256" key="4">
    <source>
        <dbReference type="ARBA" id="ARBA00023163"/>
    </source>
</evidence>
<keyword evidence="4" id="KW-0804">Transcription</keyword>
<reference evidence="7 8" key="1">
    <citation type="submission" date="2024-09" db="EMBL/GenBank/DDBJ databases">
        <authorList>
            <person name="Sun Q."/>
            <person name="Mori K."/>
        </authorList>
    </citation>
    <scope>NUCLEOTIDE SEQUENCE [LARGE SCALE GENOMIC DNA]</scope>
    <source>
        <strain evidence="7 8">TBRC 0563</strain>
    </source>
</reference>
<proteinExistence type="predicted"/>
<comment type="caution">
    <text evidence="7">The sequence shown here is derived from an EMBL/GenBank/DDBJ whole genome shotgun (WGS) entry which is preliminary data.</text>
</comment>
<evidence type="ECO:0000256" key="1">
    <source>
        <dbReference type="ARBA" id="ARBA00022491"/>
    </source>
</evidence>
<evidence type="ECO:0000313" key="8">
    <source>
        <dbReference type="Proteomes" id="UP001589627"/>
    </source>
</evidence>
<dbReference type="Gene3D" id="1.10.260.40">
    <property type="entry name" value="lambda repressor-like DNA-binding domains"/>
    <property type="match status" value="1"/>
</dbReference>
<evidence type="ECO:0000256" key="3">
    <source>
        <dbReference type="ARBA" id="ARBA00023125"/>
    </source>
</evidence>
<dbReference type="RefSeq" id="WP_378202387.1">
    <property type="nucleotide sequence ID" value="NZ_JBHLZP010000109.1"/>
</dbReference>
<dbReference type="CDD" id="cd01392">
    <property type="entry name" value="HTH_LacI"/>
    <property type="match status" value="1"/>
</dbReference>
<dbReference type="PROSITE" id="PS00356">
    <property type="entry name" value="HTH_LACI_1"/>
    <property type="match status" value="1"/>
</dbReference>
<dbReference type="EMBL" id="JBHLZP010000109">
    <property type="protein sequence ID" value="MFB9833876.1"/>
    <property type="molecule type" value="Genomic_DNA"/>
</dbReference>
<evidence type="ECO:0000256" key="5">
    <source>
        <dbReference type="SAM" id="MobiDB-lite"/>
    </source>
</evidence>
<keyword evidence="3 7" id="KW-0238">DNA-binding</keyword>
<dbReference type="PANTHER" id="PTHR30146">
    <property type="entry name" value="LACI-RELATED TRANSCRIPTIONAL REPRESSOR"/>
    <property type="match status" value="1"/>
</dbReference>
<dbReference type="SUPFAM" id="SSF47413">
    <property type="entry name" value="lambda repressor-like DNA-binding domains"/>
    <property type="match status" value="1"/>
</dbReference>
<keyword evidence="2" id="KW-0805">Transcription regulation</keyword>
<dbReference type="GO" id="GO:0003677">
    <property type="term" value="F:DNA binding"/>
    <property type="evidence" value="ECO:0007669"/>
    <property type="project" value="UniProtKB-KW"/>
</dbReference>
<dbReference type="Pfam" id="PF13377">
    <property type="entry name" value="Peripla_BP_3"/>
    <property type="match status" value="1"/>
</dbReference>
<feature type="region of interest" description="Disordered" evidence="5">
    <location>
        <begin position="327"/>
        <end position="348"/>
    </location>
</feature>
<dbReference type="InterPro" id="IPR028082">
    <property type="entry name" value="Peripla_BP_I"/>
</dbReference>
<evidence type="ECO:0000256" key="2">
    <source>
        <dbReference type="ARBA" id="ARBA00023015"/>
    </source>
</evidence>
<dbReference type="SMART" id="SM00354">
    <property type="entry name" value="HTH_LACI"/>
    <property type="match status" value="1"/>
</dbReference>
<protein>
    <submittedName>
        <fullName evidence="7">LacI family DNA-binding transcriptional regulator</fullName>
    </submittedName>
</protein>
<dbReference type="Pfam" id="PF00356">
    <property type="entry name" value="LacI"/>
    <property type="match status" value="1"/>
</dbReference>
<dbReference type="SUPFAM" id="SSF53822">
    <property type="entry name" value="Periplasmic binding protein-like I"/>
    <property type="match status" value="1"/>
</dbReference>
<accession>A0ABV5YFQ0</accession>